<protein>
    <submittedName>
        <fullName evidence="2">Xylose isomerase</fullName>
    </submittedName>
</protein>
<feature type="domain" description="Xylose isomerase-like TIM barrel" evidence="1">
    <location>
        <begin position="21"/>
        <end position="252"/>
    </location>
</feature>
<dbReference type="GO" id="GO:0016853">
    <property type="term" value="F:isomerase activity"/>
    <property type="evidence" value="ECO:0007669"/>
    <property type="project" value="UniProtKB-KW"/>
</dbReference>
<name>A0A133V3G8_9EURY</name>
<organism evidence="2 3">
    <name type="scientific">candidate division MSBL1 archaeon SCGC-AAA259O05</name>
    <dbReference type="NCBI Taxonomy" id="1698271"/>
    <lineage>
        <taxon>Archaea</taxon>
        <taxon>Methanobacteriati</taxon>
        <taxon>Methanobacteriota</taxon>
        <taxon>candidate division MSBL1</taxon>
    </lineage>
</organism>
<dbReference type="PANTHER" id="PTHR12110:SF41">
    <property type="entry name" value="INOSOSE DEHYDRATASE"/>
    <property type="match status" value="1"/>
</dbReference>
<evidence type="ECO:0000313" key="2">
    <source>
        <dbReference type="EMBL" id="KXB00997.1"/>
    </source>
</evidence>
<evidence type="ECO:0000259" key="1">
    <source>
        <dbReference type="Pfam" id="PF01261"/>
    </source>
</evidence>
<dbReference type="InterPro" id="IPR013022">
    <property type="entry name" value="Xyl_isomerase-like_TIM-brl"/>
</dbReference>
<reference evidence="2 3" key="1">
    <citation type="journal article" date="2016" name="Sci. Rep.">
        <title>Metabolic traits of an uncultured archaeal lineage -MSBL1- from brine pools of the Red Sea.</title>
        <authorList>
            <person name="Mwirichia R."/>
            <person name="Alam I."/>
            <person name="Rashid M."/>
            <person name="Vinu M."/>
            <person name="Ba-Alawi W."/>
            <person name="Anthony Kamau A."/>
            <person name="Kamanda Ngugi D."/>
            <person name="Goker M."/>
            <person name="Klenk H.P."/>
            <person name="Bajic V."/>
            <person name="Stingl U."/>
        </authorList>
    </citation>
    <scope>NUCLEOTIDE SEQUENCE [LARGE SCALE GENOMIC DNA]</scope>
    <source>
        <strain evidence="2">SCGC-AAA259O05</strain>
    </source>
</reference>
<dbReference type="Gene3D" id="3.20.20.150">
    <property type="entry name" value="Divalent-metal-dependent TIM barrel enzymes"/>
    <property type="match status" value="1"/>
</dbReference>
<dbReference type="Pfam" id="PF01261">
    <property type="entry name" value="AP_endonuc_2"/>
    <property type="match status" value="1"/>
</dbReference>
<dbReference type="AlphaFoldDB" id="A0A133V3G8"/>
<keyword evidence="2" id="KW-0413">Isomerase</keyword>
<evidence type="ECO:0000313" key="3">
    <source>
        <dbReference type="Proteomes" id="UP000070344"/>
    </source>
</evidence>
<dbReference type="InterPro" id="IPR036237">
    <property type="entry name" value="Xyl_isomerase-like_sf"/>
</dbReference>
<proteinExistence type="predicted"/>
<keyword evidence="3" id="KW-1185">Reference proteome</keyword>
<gene>
    <name evidence="2" type="ORF">AKJ41_03170</name>
</gene>
<dbReference type="InterPro" id="IPR050312">
    <property type="entry name" value="IolE/XylAMocC-like"/>
</dbReference>
<sequence length="276" mass="31462">MFTLSGFADEISSDLETQVSVLKELNIDYLELRGLWDKNVLDLTEEEIERVKSKLDEASVSVSAIGSPVGKIGIEEDFEKHIDRFERALYLAGRFNADYIRIFSYYIPEKGEPEEYRDEVLRRMRIKTEMAEDYGKILLHENEREIYGDVPVRCREILETIRSDNLRAIFDPANFIAVGVQPYPDAYEELKEYIEYLHIKDAKFGGEVEIKPAGEGDGRIGKTLKELKESGFDGFLSLEPHLSIAGRKKGFSGPEAFEVAAKCLKEVIEEAGGRYK</sequence>
<dbReference type="SUPFAM" id="SSF51658">
    <property type="entry name" value="Xylose isomerase-like"/>
    <property type="match status" value="1"/>
</dbReference>
<dbReference type="Proteomes" id="UP000070344">
    <property type="component" value="Unassembled WGS sequence"/>
</dbReference>
<dbReference type="PATRIC" id="fig|1698271.3.peg.871"/>
<comment type="caution">
    <text evidence="2">The sequence shown here is derived from an EMBL/GenBank/DDBJ whole genome shotgun (WGS) entry which is preliminary data.</text>
</comment>
<accession>A0A133V3G8</accession>
<dbReference type="PANTHER" id="PTHR12110">
    <property type="entry name" value="HYDROXYPYRUVATE ISOMERASE"/>
    <property type="match status" value="1"/>
</dbReference>
<dbReference type="EMBL" id="LHXV01000032">
    <property type="protein sequence ID" value="KXB00997.1"/>
    <property type="molecule type" value="Genomic_DNA"/>
</dbReference>